<dbReference type="EMBL" id="DQ123841">
    <property type="protein sequence ID" value="AAZ38308.1"/>
    <property type="molecule type" value="Genomic_DNA"/>
</dbReference>
<keyword evidence="6" id="KW-1185">Reference proteome</keyword>
<feature type="site" description="Substrate binding" evidence="4">
    <location>
        <position position="258"/>
    </location>
</feature>
<evidence type="ECO:0000313" key="5">
    <source>
        <dbReference type="EMBL" id="AAZ38308.1"/>
    </source>
</evidence>
<dbReference type="GO" id="GO:0004518">
    <property type="term" value="F:nuclease activity"/>
    <property type="evidence" value="ECO:0007669"/>
    <property type="project" value="UniProtKB-UniRule"/>
</dbReference>
<protein>
    <submittedName>
        <fullName evidence="5">p26</fullName>
    </submittedName>
</protein>
<keyword evidence="1 4" id="KW-0540">Nuclease</keyword>
<sequence>MTSASICATFVACAWLISVAMAAPNVLYTVNDEARTIKVHTVDNSPVSVNVIPPGGNTNGDDRLSALHQFPGVATDVLFPAVSADDVLFVQLSNGVLFRTRATRVLVNFHTHKNRMIYGQLLSFEVDDFEVANKIYIGAPIYRNYKLVSVVTCRYDDFEAGLVLFPVTGIRPRGLVSGQFNFDGGNVLVQQLRPNMSVYGKQQLPYNSAHMSVKQFALTTSANKQAYRDLPRTIAVFHNQREITIALVEGEFEIDRVRFDGPLVVDQTKNGDGEK</sequence>
<evidence type="ECO:0000256" key="2">
    <source>
        <dbReference type="ARBA" id="ARBA00022801"/>
    </source>
</evidence>
<comment type="function">
    <text evidence="4">Nuclease that cleaves host 2',3'-cGAMP.</text>
</comment>
<feature type="active site" description="Proton acceptor; shared with catalytic histidine of dimeric partner" evidence="4">
    <location>
        <position position="214"/>
    </location>
</feature>
<reference evidence="6" key="1">
    <citation type="journal article" date="2005" name="J. Invertebr. Pathol.">
        <title>Molecular characterization of Agrotis segetum nucleopolyhedrovirus from Poland.</title>
        <authorList>
            <person name="Jakubowska A."/>
            <person name="van Oers M.M."/>
            <person name="Ziemnicka J."/>
            <person name="Lipa J.J."/>
            <person name="Vlak J.M."/>
        </authorList>
    </citation>
    <scope>NUCLEOTIDE SEQUENCE [LARGE SCALE GENOMIC DNA]</scope>
</reference>
<comment type="domain">
    <text evidence="4">The substrate binding site is formed by the N-terminus of a monomer and the C-terminus of the opposite monomer.</text>
</comment>
<comment type="subunit">
    <text evidence="4">Homodimer.</text>
</comment>
<dbReference type="Pfam" id="PF04766">
    <property type="entry name" value="Baculo_p26"/>
    <property type="match status" value="1"/>
</dbReference>
<dbReference type="RefSeq" id="YP_529812.1">
    <property type="nucleotide sequence ID" value="NC_007921.1"/>
</dbReference>
<feature type="site" description="Substrate binding" evidence="4">
    <location>
        <position position="256"/>
    </location>
</feature>
<organism evidence="5 6">
    <name type="scientific">Agrotis segetum nuclear polyhedrosis virus</name>
    <name type="common">AsNPV</name>
    <dbReference type="NCBI Taxonomy" id="1962501"/>
    <lineage>
        <taxon>Viruses</taxon>
        <taxon>Viruses incertae sedis</taxon>
        <taxon>Naldaviricetes</taxon>
        <taxon>Lefavirales</taxon>
        <taxon>Baculoviridae</taxon>
        <taxon>Alphabaculovirus</taxon>
        <taxon>Alphabaculovirus agsegetum</taxon>
    </lineage>
</organism>
<comment type="caution">
    <text evidence="4">Lacks conserved residue(s) required for the propagation of feature annotation.</text>
</comment>
<keyword evidence="2 4" id="KW-0378">Hydrolase</keyword>
<dbReference type="HAMAP" id="MF_04143">
    <property type="entry name" value="Poxins"/>
    <property type="match status" value="1"/>
</dbReference>
<evidence type="ECO:0000313" key="6">
    <source>
        <dbReference type="Proteomes" id="UP000204644"/>
    </source>
</evidence>
<reference evidence="5 6" key="2">
    <citation type="journal article" date="2006" name="J. Gen. Virol.">
        <title>Genome sequence of an enhancin gene-rich nucleopolyhedrovirus (NPV) from Agrotis segetum: collinearity with Spodoptera exigua multiple NPV.</title>
        <authorList>
            <person name="Jakubowska A.K."/>
            <person name="Peters S.A."/>
            <person name="Ziemnicka J."/>
            <person name="Vlak J.M."/>
            <person name="van Oers M.M."/>
        </authorList>
    </citation>
    <scope>NUCLEOTIDE SEQUENCE [LARGE SCALE GENOMIC DNA]</scope>
</reference>
<dbReference type="Proteomes" id="UP000204644">
    <property type="component" value="Segment"/>
</dbReference>
<proteinExistence type="inferred from homology"/>
<feature type="active site" description="Proton donor" evidence="4">
    <location>
        <position position="68"/>
    </location>
</feature>
<dbReference type="InterPro" id="IPR006853">
    <property type="entry name" value="Poxin_vir"/>
</dbReference>
<accession>Q287D0</accession>
<name>Q287D0_NPVAS</name>
<dbReference type="GO" id="GO:0016787">
    <property type="term" value="F:hydrolase activity"/>
    <property type="evidence" value="ECO:0007669"/>
    <property type="project" value="UniProtKB-KW"/>
</dbReference>
<dbReference type="GeneID" id="3974385"/>
<organismHost>
    <name type="scientific">Lepidoptera</name>
    <name type="common">moths &amp; butterflies</name>
    <dbReference type="NCBI Taxonomy" id="7088"/>
</organismHost>
<comment type="catalytic activity">
    <reaction evidence="3">
        <text>2',3'-cGAMP + H2O = Gp(2'-5')Ap(3') + H(+)</text>
        <dbReference type="Rhea" id="RHEA:59472"/>
        <dbReference type="ChEBI" id="CHEBI:15377"/>
        <dbReference type="ChEBI" id="CHEBI:15378"/>
        <dbReference type="ChEBI" id="CHEBI:143093"/>
        <dbReference type="ChEBI" id="CHEBI:143098"/>
    </reaction>
    <physiologicalReaction direction="left-to-right" evidence="3">
        <dbReference type="Rhea" id="RHEA:59473"/>
    </physiologicalReaction>
</comment>
<feature type="site" description="Substrate binding" evidence="4">
    <location>
        <position position="115"/>
    </location>
</feature>
<evidence type="ECO:0000256" key="4">
    <source>
        <dbReference type="HAMAP-Rule" id="MF_04143"/>
    </source>
</evidence>
<evidence type="ECO:0000256" key="3">
    <source>
        <dbReference type="ARBA" id="ARBA00023932"/>
    </source>
</evidence>
<dbReference type="KEGG" id="vg:3974385"/>
<dbReference type="GO" id="GO:0061507">
    <property type="term" value="F:2',3'-cyclic GMP-AMP binding"/>
    <property type="evidence" value="ECO:0007669"/>
    <property type="project" value="UniProtKB-UniRule"/>
</dbReference>
<evidence type="ECO:0000256" key="1">
    <source>
        <dbReference type="ARBA" id="ARBA00022722"/>
    </source>
</evidence>
<feature type="site" description="Substrate binding" evidence="4">
    <location>
        <position position="170"/>
    </location>
</feature>
<dbReference type="OrthoDB" id="7755at10239"/>